<organism evidence="2 3">
    <name type="scientific">Duganella aceris</name>
    <dbReference type="NCBI Taxonomy" id="2703883"/>
    <lineage>
        <taxon>Bacteria</taxon>
        <taxon>Pseudomonadati</taxon>
        <taxon>Pseudomonadota</taxon>
        <taxon>Betaproteobacteria</taxon>
        <taxon>Burkholderiales</taxon>
        <taxon>Oxalobacteraceae</taxon>
        <taxon>Telluria group</taxon>
        <taxon>Duganella</taxon>
    </lineage>
</organism>
<dbReference type="InterPro" id="IPR007210">
    <property type="entry name" value="ABC_Gly_betaine_transp_sub-bd"/>
</dbReference>
<evidence type="ECO:0000313" key="3">
    <source>
        <dbReference type="Proteomes" id="UP000666369"/>
    </source>
</evidence>
<evidence type="ECO:0000259" key="1">
    <source>
        <dbReference type="Pfam" id="PF04069"/>
    </source>
</evidence>
<protein>
    <submittedName>
        <fullName evidence="2">Glycine/betaine ABC transporter</fullName>
    </submittedName>
</protein>
<reference evidence="3" key="1">
    <citation type="submission" date="2023-07" db="EMBL/GenBank/DDBJ databases">
        <title>Duganella aceri sp. nov., isolated from tree sap.</title>
        <authorList>
            <person name="Kim I.S."/>
        </authorList>
    </citation>
    <scope>NUCLEOTIDE SEQUENCE [LARGE SCALE GENOMIC DNA]</scope>
    <source>
        <strain evidence="3">SAP-35</strain>
    </source>
</reference>
<dbReference type="Gene3D" id="3.40.190.10">
    <property type="entry name" value="Periplasmic binding protein-like II"/>
    <property type="match status" value="1"/>
</dbReference>
<dbReference type="SUPFAM" id="SSF53850">
    <property type="entry name" value="Periplasmic binding protein-like II"/>
    <property type="match status" value="1"/>
</dbReference>
<dbReference type="Gene3D" id="3.40.190.100">
    <property type="entry name" value="Glycine betaine-binding periplasmic protein, domain 2"/>
    <property type="match status" value="1"/>
</dbReference>
<gene>
    <name evidence="2" type="ORF">GW587_30230</name>
</gene>
<keyword evidence="3" id="KW-1185">Reference proteome</keyword>
<name>A0ABX0FVW2_9BURK</name>
<comment type="caution">
    <text evidence="2">The sequence shown here is derived from an EMBL/GenBank/DDBJ whole genome shotgun (WGS) entry which is preliminary data.</text>
</comment>
<proteinExistence type="predicted"/>
<evidence type="ECO:0000313" key="2">
    <source>
        <dbReference type="EMBL" id="NGZ88517.1"/>
    </source>
</evidence>
<dbReference type="EMBL" id="JAADJT010000024">
    <property type="protein sequence ID" value="NGZ88517.1"/>
    <property type="molecule type" value="Genomic_DNA"/>
</dbReference>
<dbReference type="Pfam" id="PF04069">
    <property type="entry name" value="OpuAC"/>
    <property type="match status" value="1"/>
</dbReference>
<dbReference type="Proteomes" id="UP000666369">
    <property type="component" value="Unassembled WGS sequence"/>
</dbReference>
<accession>A0ABX0FVW2</accession>
<sequence>MVVRLGVTDLSFHRVTGALISVLLTRMGFTVERHYAPHAENFERLRDDQIDLIASAWIPFSHGEYKRRVEEVVPTRQLGLHYEPYALWGVPDYVPAADVSQIADLLKPEVLARMAKRIQGIGAGAGITRFSLKMMDEYGLAAAGYEFFTGSQEACIGAFEGAVKQQEWVVVPLWWPQFLHHRHHIRELKDPKGLLGGVDKAVLLAREDRLLQLFTPAQVEVLDRVRLSNQIVSELDYAVNREGKNYEEAVEDWLSAHDELLRHWLG</sequence>
<feature type="domain" description="ABC-type glycine betaine transport system substrate-binding" evidence="1">
    <location>
        <begin position="3"/>
        <end position="255"/>
    </location>
</feature>